<dbReference type="EMBL" id="QKWP01001799">
    <property type="protein sequence ID" value="RIB06519.1"/>
    <property type="molecule type" value="Genomic_DNA"/>
</dbReference>
<comment type="caution">
    <text evidence="9">The sequence shown here is derived from an EMBL/GenBank/DDBJ whole genome shotgun (WGS) entry which is preliminary data.</text>
</comment>
<gene>
    <name evidence="9" type="ORF">C2G38_1940179</name>
</gene>
<keyword evidence="4" id="KW-0747">Spliceosome</keyword>
<evidence type="ECO:0000256" key="6">
    <source>
        <dbReference type="ARBA" id="ARBA00023187"/>
    </source>
</evidence>
<protein>
    <submittedName>
        <fullName evidence="9">CWC16 protein</fullName>
    </submittedName>
</protein>
<name>A0A397UCP1_9GLOM</name>
<feature type="compositionally biased region" description="Basic and acidic residues" evidence="8">
    <location>
        <begin position="165"/>
        <end position="184"/>
    </location>
</feature>
<comment type="subcellular location">
    <subcellularLocation>
        <location evidence="1">Nucleus</location>
    </subcellularLocation>
</comment>
<evidence type="ECO:0000256" key="3">
    <source>
        <dbReference type="ARBA" id="ARBA00022723"/>
    </source>
</evidence>
<proteinExistence type="inferred from homology"/>
<reference evidence="9 10" key="1">
    <citation type="submission" date="2018-06" db="EMBL/GenBank/DDBJ databases">
        <title>Comparative genomics reveals the genomic features of Rhizophagus irregularis, R. cerebriforme, R. diaphanum and Gigaspora rosea, and their symbiotic lifestyle signature.</title>
        <authorList>
            <person name="Morin E."/>
            <person name="San Clemente H."/>
            <person name="Chen E.C.H."/>
            <person name="De La Providencia I."/>
            <person name="Hainaut M."/>
            <person name="Kuo A."/>
            <person name="Kohler A."/>
            <person name="Murat C."/>
            <person name="Tang N."/>
            <person name="Roy S."/>
            <person name="Loubradou J."/>
            <person name="Henrissat B."/>
            <person name="Grigoriev I.V."/>
            <person name="Corradi N."/>
            <person name="Roux C."/>
            <person name="Martin F.M."/>
        </authorList>
    </citation>
    <scope>NUCLEOTIDE SEQUENCE [LARGE SCALE GENOMIC DNA]</scope>
    <source>
        <strain evidence="9 10">DAOM 194757</strain>
    </source>
</reference>
<evidence type="ECO:0000313" key="9">
    <source>
        <dbReference type="EMBL" id="RIB06519.1"/>
    </source>
</evidence>
<keyword evidence="3" id="KW-0479">Metal-binding</keyword>
<keyword evidence="2" id="KW-0507">mRNA processing</keyword>
<keyword evidence="7" id="KW-0539">Nucleus</keyword>
<organism evidence="9 10">
    <name type="scientific">Gigaspora rosea</name>
    <dbReference type="NCBI Taxonomy" id="44941"/>
    <lineage>
        <taxon>Eukaryota</taxon>
        <taxon>Fungi</taxon>
        <taxon>Fungi incertae sedis</taxon>
        <taxon>Mucoromycota</taxon>
        <taxon>Glomeromycotina</taxon>
        <taxon>Glomeromycetes</taxon>
        <taxon>Diversisporales</taxon>
        <taxon>Gigasporaceae</taxon>
        <taxon>Gigaspora</taxon>
    </lineage>
</organism>
<dbReference type="AlphaFoldDB" id="A0A397UCP1"/>
<sequence>KVLNKYFPPDFDPAIPRRKQAKDAQHKVRLMTPYAMRCETCGEYIYKGKKFNARKETVEGETYLSIKIFRFYIKCPRCSAEITFKTDPRNTDYIAEHGASRNFEPWREERIAGEESKLQKELEEENNPMKALENRTIDSKREMDILDALDEIRTRNARNERVDSDALLDKMLESDQNDEKSEKEKEEEEDEKLARSIFNTVDGDKIKRVIGEEPE</sequence>
<dbReference type="PANTHER" id="PTHR12111:SF1">
    <property type="entry name" value="SPLICING FACTOR YJU2"/>
    <property type="match status" value="1"/>
</dbReference>
<dbReference type="OrthoDB" id="674963at2759"/>
<evidence type="ECO:0000256" key="2">
    <source>
        <dbReference type="ARBA" id="ARBA00022664"/>
    </source>
</evidence>
<dbReference type="InterPro" id="IPR043701">
    <property type="entry name" value="Yju2"/>
</dbReference>
<evidence type="ECO:0000256" key="5">
    <source>
        <dbReference type="ARBA" id="ARBA00022833"/>
    </source>
</evidence>
<keyword evidence="5" id="KW-0862">Zinc</keyword>
<dbReference type="PANTHER" id="PTHR12111">
    <property type="entry name" value="SPLICING FACTOR YJU2"/>
    <property type="match status" value="1"/>
</dbReference>
<evidence type="ECO:0000256" key="4">
    <source>
        <dbReference type="ARBA" id="ARBA00022728"/>
    </source>
</evidence>
<evidence type="ECO:0000256" key="7">
    <source>
        <dbReference type="ARBA" id="ARBA00023242"/>
    </source>
</evidence>
<dbReference type="STRING" id="44941.A0A397UCP1"/>
<dbReference type="Pfam" id="PF04502">
    <property type="entry name" value="Saf4_Yju2"/>
    <property type="match status" value="1"/>
</dbReference>
<dbReference type="GO" id="GO:0046872">
    <property type="term" value="F:metal ion binding"/>
    <property type="evidence" value="ECO:0007669"/>
    <property type="project" value="UniProtKB-KW"/>
</dbReference>
<accession>A0A397UCP1</accession>
<evidence type="ECO:0000256" key="8">
    <source>
        <dbReference type="SAM" id="MobiDB-lite"/>
    </source>
</evidence>
<evidence type="ECO:0000256" key="1">
    <source>
        <dbReference type="ARBA" id="ARBA00004123"/>
    </source>
</evidence>
<keyword evidence="6" id="KW-0508">mRNA splicing</keyword>
<dbReference type="HAMAP" id="MF_03226">
    <property type="entry name" value="YJU2"/>
    <property type="match status" value="1"/>
</dbReference>
<evidence type="ECO:0000313" key="10">
    <source>
        <dbReference type="Proteomes" id="UP000266673"/>
    </source>
</evidence>
<feature type="region of interest" description="Disordered" evidence="8">
    <location>
        <begin position="165"/>
        <end position="198"/>
    </location>
</feature>
<keyword evidence="10" id="KW-1185">Reference proteome</keyword>
<dbReference type="Proteomes" id="UP000266673">
    <property type="component" value="Unassembled WGS sequence"/>
</dbReference>
<feature type="non-terminal residue" evidence="9">
    <location>
        <position position="1"/>
    </location>
</feature>
<feature type="non-terminal residue" evidence="9">
    <location>
        <position position="215"/>
    </location>
</feature>
<dbReference type="InterPro" id="IPR007590">
    <property type="entry name" value="Saf4/Yju2"/>
</dbReference>
<dbReference type="GO" id="GO:0000398">
    <property type="term" value="P:mRNA splicing, via spliceosome"/>
    <property type="evidence" value="ECO:0007669"/>
    <property type="project" value="InterPro"/>
</dbReference>
<dbReference type="GO" id="GO:0071006">
    <property type="term" value="C:U2-type catalytic step 1 spliceosome"/>
    <property type="evidence" value="ECO:0007669"/>
    <property type="project" value="TreeGrafter"/>
</dbReference>